<sequence>MHQEITKREKISPIKMLFFILIGTVVLILFNFVGNLLRINASLTDGLTLIIATVLAYIIIKKYITSYKYMLIEDEFIIQEITGSKEKTIIYINTNQIKKIKSINSNDYDKDKKQKFFKRKKLNKHLKNIDIYYCIYEENDKLNLLEIQPSSELIKLLNDIK</sequence>
<dbReference type="RefSeq" id="WP_281816419.1">
    <property type="nucleotide sequence ID" value="NZ_BRLB01000008.1"/>
</dbReference>
<feature type="transmembrane region" description="Helical" evidence="1">
    <location>
        <begin position="12"/>
        <end position="33"/>
    </location>
</feature>
<keyword evidence="1" id="KW-0812">Transmembrane</keyword>
<keyword evidence="1" id="KW-0472">Membrane</keyword>
<dbReference type="EMBL" id="BRLB01000008">
    <property type="protein sequence ID" value="GKX30328.1"/>
    <property type="molecule type" value="Genomic_DNA"/>
</dbReference>
<accession>A0A9W5YFN2</accession>
<dbReference type="Proteomes" id="UP001144256">
    <property type="component" value="Unassembled WGS sequence"/>
</dbReference>
<feature type="transmembrane region" description="Helical" evidence="1">
    <location>
        <begin position="39"/>
        <end position="60"/>
    </location>
</feature>
<evidence type="ECO:0000313" key="3">
    <source>
        <dbReference type="Proteomes" id="UP001144256"/>
    </source>
</evidence>
<evidence type="ECO:0000256" key="1">
    <source>
        <dbReference type="SAM" id="Phobius"/>
    </source>
</evidence>
<reference evidence="2" key="1">
    <citation type="submission" date="2022-06" db="EMBL/GenBank/DDBJ databases">
        <title>Vallitalea longa sp. nov., an anaerobic bacterium isolated from marine sediment.</title>
        <authorList>
            <person name="Hirano S."/>
            <person name="Terahara T."/>
            <person name="Mori K."/>
            <person name="Hamada M."/>
            <person name="Matsumoto R."/>
            <person name="Kobayashi T."/>
        </authorList>
    </citation>
    <scope>NUCLEOTIDE SEQUENCE</scope>
    <source>
        <strain evidence="2">SH18-1</strain>
    </source>
</reference>
<evidence type="ECO:0000313" key="2">
    <source>
        <dbReference type="EMBL" id="GKX30328.1"/>
    </source>
</evidence>
<name>A0A9W5YFN2_9FIRM</name>
<comment type="caution">
    <text evidence="2">The sequence shown here is derived from an EMBL/GenBank/DDBJ whole genome shotgun (WGS) entry which is preliminary data.</text>
</comment>
<dbReference type="AlphaFoldDB" id="A0A9W5YFN2"/>
<keyword evidence="1" id="KW-1133">Transmembrane helix</keyword>
<proteinExistence type="predicted"/>
<organism evidence="2 3">
    <name type="scientific">Vallitalea longa</name>
    <dbReference type="NCBI Taxonomy" id="2936439"/>
    <lineage>
        <taxon>Bacteria</taxon>
        <taxon>Bacillati</taxon>
        <taxon>Bacillota</taxon>
        <taxon>Clostridia</taxon>
        <taxon>Lachnospirales</taxon>
        <taxon>Vallitaleaceae</taxon>
        <taxon>Vallitalea</taxon>
    </lineage>
</organism>
<protein>
    <submittedName>
        <fullName evidence="2">Uncharacterized protein</fullName>
    </submittedName>
</protein>
<keyword evidence="3" id="KW-1185">Reference proteome</keyword>
<gene>
    <name evidence="2" type="ORF">SH1V18_28080</name>
</gene>